<keyword evidence="1" id="KW-0472">Membrane</keyword>
<evidence type="ECO:0000256" key="1">
    <source>
        <dbReference type="SAM" id="Phobius"/>
    </source>
</evidence>
<keyword evidence="1" id="KW-1133">Transmembrane helix</keyword>
<feature type="transmembrane region" description="Helical" evidence="1">
    <location>
        <begin position="28"/>
        <end position="45"/>
    </location>
</feature>
<feature type="transmembrane region" description="Helical" evidence="1">
    <location>
        <begin position="95"/>
        <end position="117"/>
    </location>
</feature>
<accession>A0A3N4I2P4</accession>
<keyword evidence="3" id="KW-1185">Reference proteome</keyword>
<protein>
    <submittedName>
        <fullName evidence="2">Uncharacterized protein</fullName>
    </submittedName>
</protein>
<gene>
    <name evidence="2" type="ORF">BJ508DRAFT_151137</name>
</gene>
<keyword evidence="1" id="KW-0812">Transmembrane</keyword>
<evidence type="ECO:0000313" key="2">
    <source>
        <dbReference type="EMBL" id="RPA78938.1"/>
    </source>
</evidence>
<evidence type="ECO:0000313" key="3">
    <source>
        <dbReference type="Proteomes" id="UP000275078"/>
    </source>
</evidence>
<dbReference type="AlphaFoldDB" id="A0A3N4I2P4"/>
<name>A0A3N4I2P4_ASCIM</name>
<dbReference type="EMBL" id="ML119705">
    <property type="protein sequence ID" value="RPA78938.1"/>
    <property type="molecule type" value="Genomic_DNA"/>
</dbReference>
<organism evidence="2 3">
    <name type="scientific">Ascobolus immersus RN42</name>
    <dbReference type="NCBI Taxonomy" id="1160509"/>
    <lineage>
        <taxon>Eukaryota</taxon>
        <taxon>Fungi</taxon>
        <taxon>Dikarya</taxon>
        <taxon>Ascomycota</taxon>
        <taxon>Pezizomycotina</taxon>
        <taxon>Pezizomycetes</taxon>
        <taxon>Pezizales</taxon>
        <taxon>Ascobolaceae</taxon>
        <taxon>Ascobolus</taxon>
    </lineage>
</organism>
<proteinExistence type="predicted"/>
<feature type="transmembrane region" description="Helical" evidence="1">
    <location>
        <begin position="57"/>
        <end position="83"/>
    </location>
</feature>
<sequence>MLLLDTASLVKRNSTNTVSLDSSSSPHLVFFFFSHYLTLSFAMLFPRVSHISYPSPCLSPFCFLLEFFTPCWLSLLWCCLTGIENVLHLQSISRGFTLPLSLSLSLSLIRVFLLYLFQFVVVGSKKNVLHCIAILGGL</sequence>
<dbReference type="Proteomes" id="UP000275078">
    <property type="component" value="Unassembled WGS sequence"/>
</dbReference>
<reference evidence="2 3" key="1">
    <citation type="journal article" date="2018" name="Nat. Ecol. Evol.">
        <title>Pezizomycetes genomes reveal the molecular basis of ectomycorrhizal truffle lifestyle.</title>
        <authorList>
            <person name="Murat C."/>
            <person name="Payen T."/>
            <person name="Noel B."/>
            <person name="Kuo A."/>
            <person name="Morin E."/>
            <person name="Chen J."/>
            <person name="Kohler A."/>
            <person name="Krizsan K."/>
            <person name="Balestrini R."/>
            <person name="Da Silva C."/>
            <person name="Montanini B."/>
            <person name="Hainaut M."/>
            <person name="Levati E."/>
            <person name="Barry K.W."/>
            <person name="Belfiori B."/>
            <person name="Cichocki N."/>
            <person name="Clum A."/>
            <person name="Dockter R.B."/>
            <person name="Fauchery L."/>
            <person name="Guy J."/>
            <person name="Iotti M."/>
            <person name="Le Tacon F."/>
            <person name="Lindquist E.A."/>
            <person name="Lipzen A."/>
            <person name="Malagnac F."/>
            <person name="Mello A."/>
            <person name="Molinier V."/>
            <person name="Miyauchi S."/>
            <person name="Poulain J."/>
            <person name="Riccioni C."/>
            <person name="Rubini A."/>
            <person name="Sitrit Y."/>
            <person name="Splivallo R."/>
            <person name="Traeger S."/>
            <person name="Wang M."/>
            <person name="Zifcakova L."/>
            <person name="Wipf D."/>
            <person name="Zambonelli A."/>
            <person name="Paolocci F."/>
            <person name="Nowrousian M."/>
            <person name="Ottonello S."/>
            <person name="Baldrian P."/>
            <person name="Spatafora J.W."/>
            <person name="Henrissat B."/>
            <person name="Nagy L.G."/>
            <person name="Aury J.M."/>
            <person name="Wincker P."/>
            <person name="Grigoriev I.V."/>
            <person name="Bonfante P."/>
            <person name="Martin F.M."/>
        </authorList>
    </citation>
    <scope>NUCLEOTIDE SEQUENCE [LARGE SCALE GENOMIC DNA]</scope>
    <source>
        <strain evidence="2 3">RN42</strain>
    </source>
</reference>